<gene>
    <name evidence="2" type="ORF">R8Z52_18915</name>
</gene>
<sequence length="146" mass="16459">MRWNVLLIPMSFLMAFQTMARADMWVGDGIDSDLGPMVRVVIFENSYGSKNVGLTFPSSECRSYEQDVQQAPSYQINGMEVQTYAQCIGAGVRLDFPATPAGMRYVIEQFQSQQQVAYSQDGVTVTFNTYGFRHAYLNYGMSMQVI</sequence>
<organism evidence="2 3">
    <name type="scientific">Vibrio porteresiae DSM 19223</name>
    <dbReference type="NCBI Taxonomy" id="1123496"/>
    <lineage>
        <taxon>Bacteria</taxon>
        <taxon>Pseudomonadati</taxon>
        <taxon>Pseudomonadota</taxon>
        <taxon>Gammaproteobacteria</taxon>
        <taxon>Vibrionales</taxon>
        <taxon>Vibrionaceae</taxon>
        <taxon>Vibrio</taxon>
    </lineage>
</organism>
<accession>A0ABZ0QJB5</accession>
<proteinExistence type="predicted"/>
<evidence type="ECO:0000313" key="3">
    <source>
        <dbReference type="Proteomes" id="UP001304071"/>
    </source>
</evidence>
<protein>
    <submittedName>
        <fullName evidence="2">Uncharacterized protein</fullName>
    </submittedName>
</protein>
<reference evidence="2 3" key="1">
    <citation type="submission" date="2023-11" db="EMBL/GenBank/DDBJ databases">
        <title>Plant-associative lifestyle of Vibrio porteresiae and its evolutionary dynamics.</title>
        <authorList>
            <person name="Rameshkumar N."/>
            <person name="Kirti K."/>
        </authorList>
    </citation>
    <scope>NUCLEOTIDE SEQUENCE [LARGE SCALE GENOMIC DNA]</scope>
    <source>
        <strain evidence="2 3">MSSRF30</strain>
    </source>
</reference>
<feature type="chain" id="PRO_5046331091" evidence="1">
    <location>
        <begin position="21"/>
        <end position="146"/>
    </location>
</feature>
<evidence type="ECO:0000256" key="1">
    <source>
        <dbReference type="SAM" id="SignalP"/>
    </source>
</evidence>
<dbReference type="Proteomes" id="UP001304071">
    <property type="component" value="Chromosome 2"/>
</dbReference>
<name>A0ABZ0QJB5_9VIBR</name>
<keyword evidence="3" id="KW-1185">Reference proteome</keyword>
<feature type="signal peptide" evidence="1">
    <location>
        <begin position="1"/>
        <end position="20"/>
    </location>
</feature>
<dbReference type="EMBL" id="CP138204">
    <property type="protein sequence ID" value="WPC76602.1"/>
    <property type="molecule type" value="Genomic_DNA"/>
</dbReference>
<keyword evidence="1" id="KW-0732">Signal</keyword>
<dbReference type="RefSeq" id="WP_261897005.1">
    <property type="nucleotide sequence ID" value="NZ_AP024896.1"/>
</dbReference>
<evidence type="ECO:0000313" key="2">
    <source>
        <dbReference type="EMBL" id="WPC76602.1"/>
    </source>
</evidence>